<feature type="compositionally biased region" description="Basic and acidic residues" evidence="8">
    <location>
        <begin position="167"/>
        <end position="184"/>
    </location>
</feature>
<protein>
    <recommendedName>
        <fullName evidence="6">dihydropyrimidinase</fullName>
        <ecNumber evidence="6">3.5.2.2</ecNumber>
    </recommendedName>
</protein>
<accession>A0AAV2QM10</accession>
<dbReference type="InterPro" id="IPR011778">
    <property type="entry name" value="Hydantoinase/dihydroPyrase"/>
</dbReference>
<keyword evidence="3" id="KW-0479">Metal-binding</keyword>
<organism evidence="10 11">
    <name type="scientific">Meganyctiphanes norvegica</name>
    <name type="common">Northern krill</name>
    <name type="synonym">Thysanopoda norvegica</name>
    <dbReference type="NCBI Taxonomy" id="48144"/>
    <lineage>
        <taxon>Eukaryota</taxon>
        <taxon>Metazoa</taxon>
        <taxon>Ecdysozoa</taxon>
        <taxon>Arthropoda</taxon>
        <taxon>Crustacea</taxon>
        <taxon>Multicrustacea</taxon>
        <taxon>Malacostraca</taxon>
        <taxon>Eumalacostraca</taxon>
        <taxon>Eucarida</taxon>
        <taxon>Euphausiacea</taxon>
        <taxon>Euphausiidae</taxon>
        <taxon>Meganyctiphanes</taxon>
    </lineage>
</organism>
<dbReference type="Gene3D" id="3.20.20.140">
    <property type="entry name" value="Metal-dependent hydrolases"/>
    <property type="match status" value="1"/>
</dbReference>
<evidence type="ECO:0000256" key="2">
    <source>
        <dbReference type="ARBA" id="ARBA00008829"/>
    </source>
</evidence>
<dbReference type="Proteomes" id="UP001497623">
    <property type="component" value="Unassembled WGS sequence"/>
</dbReference>
<evidence type="ECO:0000256" key="3">
    <source>
        <dbReference type="ARBA" id="ARBA00022723"/>
    </source>
</evidence>
<comment type="PTM">
    <text evidence="7">Carbamylation allows a single lysine to coordinate two divalent metal cations.</text>
</comment>
<dbReference type="GO" id="GO:0004157">
    <property type="term" value="F:dihydropyrimidinase activity"/>
    <property type="evidence" value="ECO:0007669"/>
    <property type="project" value="UniProtKB-EC"/>
</dbReference>
<proteinExistence type="inferred from homology"/>
<evidence type="ECO:0000256" key="7">
    <source>
        <dbReference type="PIRSR" id="PIRSR611778-50"/>
    </source>
</evidence>
<dbReference type="Gene3D" id="2.30.40.10">
    <property type="entry name" value="Urease, subunit C, domain 1"/>
    <property type="match status" value="1"/>
</dbReference>
<dbReference type="SUPFAM" id="SSF51556">
    <property type="entry name" value="Metallo-dependent hydrolases"/>
    <property type="match status" value="1"/>
</dbReference>
<dbReference type="GO" id="GO:0005829">
    <property type="term" value="C:cytosol"/>
    <property type="evidence" value="ECO:0007669"/>
    <property type="project" value="TreeGrafter"/>
</dbReference>
<dbReference type="EMBL" id="CAXKWB010007316">
    <property type="protein sequence ID" value="CAL4086546.1"/>
    <property type="molecule type" value="Genomic_DNA"/>
</dbReference>
<dbReference type="AlphaFoldDB" id="A0AAV2QM10"/>
<keyword evidence="4" id="KW-0378">Hydrolase</keyword>
<evidence type="ECO:0000259" key="9">
    <source>
        <dbReference type="Pfam" id="PF01979"/>
    </source>
</evidence>
<feature type="compositionally biased region" description="Polar residues" evidence="8">
    <location>
        <begin position="132"/>
        <end position="141"/>
    </location>
</feature>
<keyword evidence="11" id="KW-1185">Reference proteome</keyword>
<gene>
    <name evidence="10" type="ORF">MNOR_LOCUS13033</name>
</gene>
<evidence type="ECO:0000313" key="10">
    <source>
        <dbReference type="EMBL" id="CAL4086546.1"/>
    </source>
</evidence>
<name>A0AAV2QM10_MEGNR</name>
<dbReference type="InterPro" id="IPR006680">
    <property type="entry name" value="Amidohydro-rel"/>
</dbReference>
<comment type="cofactor">
    <cofactor evidence="1">
        <name>Zn(2+)</name>
        <dbReference type="ChEBI" id="CHEBI:29105"/>
    </cofactor>
</comment>
<dbReference type="EC" id="3.5.2.2" evidence="6"/>
<dbReference type="InterPro" id="IPR032466">
    <property type="entry name" value="Metal_Hydrolase"/>
</dbReference>
<feature type="domain" description="Amidohydrolase-related" evidence="9">
    <location>
        <begin position="241"/>
        <end position="598"/>
    </location>
</feature>
<evidence type="ECO:0000256" key="1">
    <source>
        <dbReference type="ARBA" id="ARBA00001947"/>
    </source>
</evidence>
<comment type="catalytic activity">
    <reaction evidence="5">
        <text>5,6-dihydrouracil + H2O = 3-(carbamoylamino)propanoate + H(+)</text>
        <dbReference type="Rhea" id="RHEA:16121"/>
        <dbReference type="ChEBI" id="CHEBI:11892"/>
        <dbReference type="ChEBI" id="CHEBI:15377"/>
        <dbReference type="ChEBI" id="CHEBI:15378"/>
        <dbReference type="ChEBI" id="CHEBI:15901"/>
        <dbReference type="EC" id="3.5.2.2"/>
    </reaction>
</comment>
<dbReference type="InterPro" id="IPR050378">
    <property type="entry name" value="Metallo-dep_Hydrolases_sf"/>
</dbReference>
<evidence type="ECO:0000313" key="11">
    <source>
        <dbReference type="Proteomes" id="UP001497623"/>
    </source>
</evidence>
<evidence type="ECO:0000256" key="5">
    <source>
        <dbReference type="ARBA" id="ARBA00036696"/>
    </source>
</evidence>
<dbReference type="SUPFAM" id="SSF51338">
    <property type="entry name" value="Composite domain of metallo-dependent hydrolases"/>
    <property type="match status" value="1"/>
</dbReference>
<dbReference type="GO" id="GO:0006208">
    <property type="term" value="P:pyrimidine nucleobase catabolic process"/>
    <property type="evidence" value="ECO:0007669"/>
    <property type="project" value="TreeGrafter"/>
</dbReference>
<sequence length="706" mass="77632">MDSHKSSYHSSPGEAPQWLPGMGEHKPRPRTIGSGFFGYVEDAFVEKTPYLPSERHADTQKELAMQRFAKSPVSPVPPSEVSEATSEGSHSDLTRSHSLHSGLSNSHRSDYGGGHNQLLSPTRSDYGGGHNQILSPTISITSPQKMEGIPVEEEIVVPTRVQRAHAEPWDMRGLESPADERDGSKSPGSAQNRLLLKGGRVVNDDMMQDADVYIEDGIIKQVGQNLHIPGGTRTIECKGRFVMPGGIDTHTHMQLPFMGTFAVDDFYTGTRAALAGGTTMIMDFALPQRGESLIEAYHQWRTWADAKVCCDYSLHVGVTWWSDKVAAEMKELAEEHGINSFKMFMAYKDTWQLGDADLLSAFKSCKAIGALAQVHAENGDIIKENSIKLLEKGITGPEGHELCRPEEVETEATNRACVLANQVHCPLYVVHVMSKSAADVVSNMRRKGHIVFGEPIAACLGTDGNHYWHKCWRHAAAHVMGPPLRPDSSTPSYLMDLLANGDLQATGTDNCTFSSSQKALGKDDFTKIPNGVNGVEDRMSVIWEKGVTSGKMDPCKFVAVTSTNAAKIFNIYPKKGRIAAGSDADIVVWNPHATRIISAKTHHQAVDFNIFEDLKGLSTWPISCQKKKFSEDPLRYVQNLKKFFPKSPYFPCVMLRLNHQFEKPNTTAPHLTGKVFGVRILGTVIVSKGKTSMSSSVTSKLAQNLY</sequence>
<evidence type="ECO:0000256" key="4">
    <source>
        <dbReference type="ARBA" id="ARBA00022801"/>
    </source>
</evidence>
<feature type="non-terminal residue" evidence="10">
    <location>
        <position position="706"/>
    </location>
</feature>
<comment type="caution">
    <text evidence="10">The sequence shown here is derived from an EMBL/GenBank/DDBJ whole genome shotgun (WGS) entry which is preliminary data.</text>
</comment>
<feature type="modified residue" description="N6-carboxylysine" evidence="7">
    <location>
        <position position="342"/>
    </location>
</feature>
<dbReference type="CDD" id="cd01314">
    <property type="entry name" value="D-HYD"/>
    <property type="match status" value="1"/>
</dbReference>
<evidence type="ECO:0000256" key="6">
    <source>
        <dbReference type="ARBA" id="ARBA00039113"/>
    </source>
</evidence>
<evidence type="ECO:0000256" key="8">
    <source>
        <dbReference type="SAM" id="MobiDB-lite"/>
    </source>
</evidence>
<dbReference type="InterPro" id="IPR011059">
    <property type="entry name" value="Metal-dep_hydrolase_composite"/>
</dbReference>
<feature type="region of interest" description="Disordered" evidence="8">
    <location>
        <begin position="1"/>
        <end position="33"/>
    </location>
</feature>
<dbReference type="GO" id="GO:0046872">
    <property type="term" value="F:metal ion binding"/>
    <property type="evidence" value="ECO:0007669"/>
    <property type="project" value="UniProtKB-KW"/>
</dbReference>
<dbReference type="FunFam" id="3.20.20.140:FF:000076">
    <property type="entry name" value="Dihydropyrimidinase like 2"/>
    <property type="match status" value="1"/>
</dbReference>
<dbReference type="Pfam" id="PF01979">
    <property type="entry name" value="Amidohydro_1"/>
    <property type="match status" value="1"/>
</dbReference>
<dbReference type="PANTHER" id="PTHR11647">
    <property type="entry name" value="HYDRANTOINASE/DIHYDROPYRIMIDINASE FAMILY MEMBER"/>
    <property type="match status" value="1"/>
</dbReference>
<dbReference type="PANTHER" id="PTHR11647:SF1">
    <property type="entry name" value="COLLAPSIN RESPONSE MEDIATOR PROTEIN"/>
    <property type="match status" value="1"/>
</dbReference>
<dbReference type="NCBIfam" id="TIGR02033">
    <property type="entry name" value="D-hydantoinase"/>
    <property type="match status" value="1"/>
</dbReference>
<comment type="similarity">
    <text evidence="2">Belongs to the metallo-dependent hydrolases superfamily. Hydantoinase/dihydropyrimidinase family.</text>
</comment>
<feature type="region of interest" description="Disordered" evidence="8">
    <location>
        <begin position="167"/>
        <end position="193"/>
    </location>
</feature>
<reference evidence="10 11" key="1">
    <citation type="submission" date="2024-05" db="EMBL/GenBank/DDBJ databases">
        <authorList>
            <person name="Wallberg A."/>
        </authorList>
    </citation>
    <scope>NUCLEOTIDE SEQUENCE [LARGE SCALE GENOMIC DNA]</scope>
</reference>
<feature type="region of interest" description="Disordered" evidence="8">
    <location>
        <begin position="68"/>
        <end position="141"/>
    </location>
</feature>